<dbReference type="Proteomes" id="UP001632037">
    <property type="component" value="Unassembled WGS sequence"/>
</dbReference>
<dbReference type="AlphaFoldDB" id="A0ABD3FMH0"/>
<evidence type="ECO:0000313" key="2">
    <source>
        <dbReference type="Proteomes" id="UP001632037"/>
    </source>
</evidence>
<name>A0ABD3FMH0_9STRA</name>
<dbReference type="EMBL" id="JBIMZQ010000012">
    <property type="protein sequence ID" value="KAL3668102.1"/>
    <property type="molecule type" value="Genomic_DNA"/>
</dbReference>
<evidence type="ECO:0000313" key="1">
    <source>
        <dbReference type="EMBL" id="KAL3668102.1"/>
    </source>
</evidence>
<comment type="caution">
    <text evidence="1">The sequence shown here is derived from an EMBL/GenBank/DDBJ whole genome shotgun (WGS) entry which is preliminary data.</text>
</comment>
<accession>A0ABD3FMH0</accession>
<reference evidence="1 2" key="1">
    <citation type="submission" date="2024-09" db="EMBL/GenBank/DDBJ databases">
        <title>Genome sequencing and assembly of Phytophthora oleae, isolate VK10A, causative agent of rot of olive drupes.</title>
        <authorList>
            <person name="Conti Taguali S."/>
            <person name="Riolo M."/>
            <person name="La Spada F."/>
            <person name="Cacciola S.O."/>
            <person name="Dionisio G."/>
        </authorList>
    </citation>
    <scope>NUCLEOTIDE SEQUENCE [LARGE SCALE GENOMIC DNA]</scope>
    <source>
        <strain evidence="1 2">VK10A</strain>
    </source>
</reference>
<protein>
    <submittedName>
        <fullName evidence="1">Uncharacterized protein</fullName>
    </submittedName>
</protein>
<keyword evidence="2" id="KW-1185">Reference proteome</keyword>
<organism evidence="1 2">
    <name type="scientific">Phytophthora oleae</name>
    <dbReference type="NCBI Taxonomy" id="2107226"/>
    <lineage>
        <taxon>Eukaryota</taxon>
        <taxon>Sar</taxon>
        <taxon>Stramenopiles</taxon>
        <taxon>Oomycota</taxon>
        <taxon>Peronosporomycetes</taxon>
        <taxon>Peronosporales</taxon>
        <taxon>Peronosporaceae</taxon>
        <taxon>Phytophthora</taxon>
    </lineage>
</organism>
<sequence>MGKLAGEVLQTKLSENYLIDPVGLDTGTVHSPAQLEIIAAVLRKLSSVHIPVIGGELYEQLVRIYQNEGEAK</sequence>
<proteinExistence type="predicted"/>
<gene>
    <name evidence="1" type="ORF">V7S43_006966</name>
</gene>